<organism evidence="3 4">
    <name type="scientific">Rhodovulum marinum</name>
    <dbReference type="NCBI Taxonomy" id="320662"/>
    <lineage>
        <taxon>Bacteria</taxon>
        <taxon>Pseudomonadati</taxon>
        <taxon>Pseudomonadota</taxon>
        <taxon>Alphaproteobacteria</taxon>
        <taxon>Rhodobacterales</taxon>
        <taxon>Paracoccaceae</taxon>
        <taxon>Rhodovulum</taxon>
    </lineage>
</organism>
<dbReference type="Proteomes" id="UP000294835">
    <property type="component" value="Unassembled WGS sequence"/>
</dbReference>
<dbReference type="EMBL" id="SLXP01000004">
    <property type="protein sequence ID" value="TCP41865.1"/>
    <property type="molecule type" value="Genomic_DNA"/>
</dbReference>
<dbReference type="RefSeq" id="WP_132461794.1">
    <property type="nucleotide sequence ID" value="NZ_SLXP01000004.1"/>
</dbReference>
<evidence type="ECO:0000259" key="2">
    <source>
        <dbReference type="Pfam" id="PF13699"/>
    </source>
</evidence>
<evidence type="ECO:0000313" key="4">
    <source>
        <dbReference type="Proteomes" id="UP000294835"/>
    </source>
</evidence>
<reference evidence="3 4" key="1">
    <citation type="submission" date="2019-03" db="EMBL/GenBank/DDBJ databases">
        <title>Genomic Encyclopedia of Type Strains, Phase IV (KMG-IV): sequencing the most valuable type-strain genomes for metagenomic binning, comparative biology and taxonomic classification.</title>
        <authorList>
            <person name="Goeker M."/>
        </authorList>
    </citation>
    <scope>NUCLEOTIDE SEQUENCE [LARGE SCALE GENOMIC DNA]</scope>
    <source>
        <strain evidence="3 4">DSM 18063</strain>
    </source>
</reference>
<feature type="domain" description="eCIS core" evidence="2">
    <location>
        <begin position="106"/>
        <end position="183"/>
    </location>
</feature>
<keyword evidence="4" id="KW-1185">Reference proteome</keyword>
<name>A0A4R2Q5B7_9RHOB</name>
<evidence type="ECO:0000313" key="3">
    <source>
        <dbReference type="EMBL" id="TCP41865.1"/>
    </source>
</evidence>
<feature type="compositionally biased region" description="Pro residues" evidence="1">
    <location>
        <begin position="504"/>
        <end position="513"/>
    </location>
</feature>
<sequence length="591" mass="60960">MTRPATRTTADPAPAATARLAIQPKLTLGQPGDRYEAEADHIADQVVSDRPVPLTGPLPVTPLVQRQPEEEEEDEEELQMKSAGRPVPAGAAIEAAAAAVADGGRPLSHAERSYFEPRFGRDLSAVRLHDGARAASAAGAIGARAYTLGRNVAFAAGQYDPASREGRRLMAHELTHTLQQGAGVIRRQGPAAQPAAPVRPTQVTFNFNENQAIPAAAGGTQTLTASTNGTQVTWSITAGTAAVAAGTTIAANGDITLDAAQVGGTLNARATNSAGWFEHPFRVASVPTGISATALSSALNSSATDYGWAFQHTFTSANGSQTVLENLRIGEHFPTAPSPNAASHVFSGQNWPFGSGADSFTLSTGTLANDAAGSWALDSAGQFGPVPAGSTLARGDNVSTAKAGINVGDHVLSHSNTQPRNRLPVSLTLTQEFHYFNQRAAAGSRWTRFTTTAHSRTLRRRGTDVEFVTTVNGVEKVQDYVGKPAVTNLTASPANIPKSATAPPAAPGAPAAPAPAARTVSLSVEALPGTLPTGTSLNWTFVGNRLGCSIAQNAADPTRATLTIGTTAGTVTVQVADNTGTNSDRVTVTIS</sequence>
<proteinExistence type="predicted"/>
<comment type="caution">
    <text evidence="3">The sequence shown here is derived from an EMBL/GenBank/DDBJ whole genome shotgun (WGS) entry which is preliminary data.</text>
</comment>
<dbReference type="Pfam" id="PF13699">
    <property type="entry name" value="eCIS_core"/>
    <property type="match status" value="1"/>
</dbReference>
<gene>
    <name evidence="3" type="ORF">EV662_104209</name>
</gene>
<protein>
    <submittedName>
        <fullName evidence="3">Uncharacterized protein DUF4157</fullName>
    </submittedName>
</protein>
<evidence type="ECO:0000256" key="1">
    <source>
        <dbReference type="SAM" id="MobiDB-lite"/>
    </source>
</evidence>
<dbReference type="InterPro" id="IPR025295">
    <property type="entry name" value="eCIS_core_dom"/>
</dbReference>
<dbReference type="OrthoDB" id="7387101at2"/>
<feature type="compositionally biased region" description="Basic and acidic residues" evidence="1">
    <location>
        <begin position="33"/>
        <end position="43"/>
    </location>
</feature>
<feature type="region of interest" description="Disordered" evidence="1">
    <location>
        <begin position="1"/>
        <end position="83"/>
    </location>
</feature>
<feature type="region of interest" description="Disordered" evidence="1">
    <location>
        <begin position="489"/>
        <end position="513"/>
    </location>
</feature>
<dbReference type="AlphaFoldDB" id="A0A4R2Q5B7"/>
<feature type="compositionally biased region" description="Low complexity" evidence="1">
    <location>
        <begin position="1"/>
        <end position="19"/>
    </location>
</feature>
<accession>A0A4R2Q5B7</accession>